<dbReference type="AlphaFoldDB" id="A0A9X2XNU2"/>
<comment type="catalytic activity">
    <reaction evidence="1 7">
        <text>Cleavage of hydrophobic, N-terminal signal or leader sequences from secreted and periplasmic proteins.</text>
        <dbReference type="EC" id="3.4.21.89"/>
    </reaction>
</comment>
<evidence type="ECO:0000256" key="2">
    <source>
        <dbReference type="ARBA" id="ARBA00009370"/>
    </source>
</evidence>
<reference evidence="9" key="2">
    <citation type="submission" date="2023-04" db="EMBL/GenBank/DDBJ databases">
        <title>Paracnuella aquatica gen. nov., sp. nov., a member of the family Chitinophagaceae isolated from a hot spring.</title>
        <authorList>
            <person name="Wang C."/>
        </authorList>
    </citation>
    <scope>NUCLEOTIDE SEQUENCE</scope>
    <source>
        <strain evidence="9">LB-8</strain>
    </source>
</reference>
<dbReference type="GO" id="GO:0016020">
    <property type="term" value="C:membrane"/>
    <property type="evidence" value="ECO:0007669"/>
    <property type="project" value="UniProtKB-SubCell"/>
</dbReference>
<keyword evidence="10" id="KW-1185">Reference proteome</keyword>
<dbReference type="GO" id="GO:0006465">
    <property type="term" value="P:signal peptide processing"/>
    <property type="evidence" value="ECO:0007669"/>
    <property type="project" value="InterPro"/>
</dbReference>
<dbReference type="Gene3D" id="2.10.109.10">
    <property type="entry name" value="Umud Fragment, subunit A"/>
    <property type="match status" value="2"/>
</dbReference>
<dbReference type="NCBIfam" id="TIGR02227">
    <property type="entry name" value="sigpep_I_bact"/>
    <property type="match status" value="1"/>
</dbReference>
<evidence type="ECO:0000313" key="10">
    <source>
        <dbReference type="Proteomes" id="UP001155483"/>
    </source>
</evidence>
<keyword evidence="7" id="KW-0645">Protease</keyword>
<feature type="domain" description="Peptidase S26" evidence="8">
    <location>
        <begin position="462"/>
        <end position="500"/>
    </location>
</feature>
<protein>
    <recommendedName>
        <fullName evidence="4 7">Signal peptidase I</fullName>
        <ecNumber evidence="3 7">3.4.21.89</ecNumber>
    </recommendedName>
</protein>
<sequence length="516" mass="59408">MPLNHILVVYLVQLLVMILPSFGIAKLFEKAGVPKWKAYIPFYNTWEMLHLAHRPKHWVFWQAIPVVGWFITPGIFIEFVKLYGRFSLGDHFLAALLAPFYFPWLGYAPGVKFLGYERIKLHKKSGWREWLDAAVFAVVAAVLIRTFVFEAYAIPSGSMEKTLLVNDYLFVSKFSYGPRIPNTPLSVPFVHNYMPGSQLKSYSELIKLPYIRWFAAPVNRGDVVVFNVPAGDTVINAKGFQSERLYYDVKRAAAQGDPDSRYILSHPDEYPLAIHPVDKSDNYVKRCTAVAGDTLEIRSGDVYINGKKQQSPPGMQMSYLVRTSGQFLDEDIMKTEYGVNMSDVGQVTVTGPNTYQMLLTAEAAQKMKDNGLAKEISLLIDKPGDTKYASSYSMLFPNDDLHQWTLDDYGPIWIPKKGATLPLSRENYPIYERSIRVYEHNDFEMRNGKFYLNGREANSYTFKMDYYWMMGDNRHGSQDSRFWGFVPEDRIVGKPVLIWFSWDHAPRWNRLFKTIN</sequence>
<dbReference type="Proteomes" id="UP001155483">
    <property type="component" value="Unassembled WGS sequence"/>
</dbReference>
<dbReference type="GO" id="GO:0004252">
    <property type="term" value="F:serine-type endopeptidase activity"/>
    <property type="evidence" value="ECO:0007669"/>
    <property type="project" value="InterPro"/>
</dbReference>
<evidence type="ECO:0000259" key="8">
    <source>
        <dbReference type="Pfam" id="PF10502"/>
    </source>
</evidence>
<evidence type="ECO:0000256" key="3">
    <source>
        <dbReference type="ARBA" id="ARBA00013208"/>
    </source>
</evidence>
<organism evidence="9 10">
    <name type="scientific">Paraflavisolibacter caeni</name>
    <dbReference type="NCBI Taxonomy" id="2982496"/>
    <lineage>
        <taxon>Bacteria</taxon>
        <taxon>Pseudomonadati</taxon>
        <taxon>Bacteroidota</taxon>
        <taxon>Chitinophagia</taxon>
        <taxon>Chitinophagales</taxon>
        <taxon>Chitinophagaceae</taxon>
        <taxon>Paraflavisolibacter</taxon>
    </lineage>
</organism>
<feature type="active site" evidence="6">
    <location>
        <position position="285"/>
    </location>
</feature>
<dbReference type="InterPro" id="IPR043739">
    <property type="entry name" value="DUF5684"/>
</dbReference>
<dbReference type="RefSeq" id="WP_279297084.1">
    <property type="nucleotide sequence ID" value="NZ_JAOTIF010000006.1"/>
</dbReference>
<dbReference type="InterPro" id="IPR000223">
    <property type="entry name" value="Pept_S26A_signal_pept_1"/>
</dbReference>
<dbReference type="PANTHER" id="PTHR43390:SF1">
    <property type="entry name" value="CHLOROPLAST PROCESSING PEPTIDASE"/>
    <property type="match status" value="1"/>
</dbReference>
<evidence type="ECO:0000256" key="1">
    <source>
        <dbReference type="ARBA" id="ARBA00000677"/>
    </source>
</evidence>
<dbReference type="CDD" id="cd06530">
    <property type="entry name" value="S26_SPase_I"/>
    <property type="match status" value="2"/>
</dbReference>
<dbReference type="InterPro" id="IPR036286">
    <property type="entry name" value="LexA/Signal_pep-like_sf"/>
</dbReference>
<keyword evidence="7" id="KW-1133">Transmembrane helix</keyword>
<dbReference type="GO" id="GO:0009003">
    <property type="term" value="F:signal peptidase activity"/>
    <property type="evidence" value="ECO:0007669"/>
    <property type="project" value="UniProtKB-EC"/>
</dbReference>
<comment type="subcellular location">
    <subcellularLocation>
        <location evidence="7">Membrane</location>
        <topology evidence="7">Single-pass type II membrane protein</topology>
    </subcellularLocation>
</comment>
<comment type="similarity">
    <text evidence="2 7">Belongs to the peptidase S26 family.</text>
</comment>
<comment type="caution">
    <text evidence="9">The sequence shown here is derived from an EMBL/GenBank/DDBJ whole genome shotgun (WGS) entry which is preliminary data.</text>
</comment>
<reference evidence="9" key="1">
    <citation type="submission" date="2022-09" db="EMBL/GenBank/DDBJ databases">
        <authorList>
            <person name="Yuan C."/>
            <person name="Ke Z."/>
        </authorList>
    </citation>
    <scope>NUCLEOTIDE SEQUENCE</scope>
    <source>
        <strain evidence="9">LB-8</strain>
    </source>
</reference>
<proteinExistence type="inferred from homology"/>
<dbReference type="Pfam" id="PF10502">
    <property type="entry name" value="Peptidase_S26"/>
    <property type="match status" value="2"/>
</dbReference>
<dbReference type="SUPFAM" id="SSF51306">
    <property type="entry name" value="LexA/Signal peptidase"/>
    <property type="match status" value="1"/>
</dbReference>
<dbReference type="PROSITE" id="PS00761">
    <property type="entry name" value="SPASE_I_3"/>
    <property type="match status" value="1"/>
</dbReference>
<evidence type="ECO:0000256" key="4">
    <source>
        <dbReference type="ARBA" id="ARBA00019232"/>
    </source>
</evidence>
<feature type="transmembrane region" description="Helical" evidence="7">
    <location>
        <begin position="58"/>
        <end position="80"/>
    </location>
</feature>
<dbReference type="InterPro" id="IPR019533">
    <property type="entry name" value="Peptidase_S26"/>
</dbReference>
<feature type="transmembrane region" description="Helical" evidence="7">
    <location>
        <begin position="92"/>
        <end position="109"/>
    </location>
</feature>
<dbReference type="EMBL" id="JAOTIF010000006">
    <property type="protein sequence ID" value="MCU7549643.1"/>
    <property type="molecule type" value="Genomic_DNA"/>
</dbReference>
<keyword evidence="7" id="KW-0472">Membrane</keyword>
<gene>
    <name evidence="9" type="primary">lepB</name>
    <name evidence="9" type="ORF">OCK74_10990</name>
</gene>
<feature type="domain" description="Peptidase S26" evidence="8">
    <location>
        <begin position="127"/>
        <end position="312"/>
    </location>
</feature>
<accession>A0A9X2XNU2</accession>
<feature type="active site" evidence="6">
    <location>
        <position position="158"/>
    </location>
</feature>
<dbReference type="EC" id="3.4.21.89" evidence="3 7"/>
<keyword evidence="5 7" id="KW-0378">Hydrolase</keyword>
<evidence type="ECO:0000313" key="9">
    <source>
        <dbReference type="EMBL" id="MCU7549643.1"/>
    </source>
</evidence>
<evidence type="ECO:0000256" key="6">
    <source>
        <dbReference type="PIRSR" id="PIRSR600223-1"/>
    </source>
</evidence>
<feature type="transmembrane region" description="Helical" evidence="7">
    <location>
        <begin position="130"/>
        <end position="154"/>
    </location>
</feature>
<evidence type="ECO:0000256" key="7">
    <source>
        <dbReference type="RuleBase" id="RU362042"/>
    </source>
</evidence>
<dbReference type="PANTHER" id="PTHR43390">
    <property type="entry name" value="SIGNAL PEPTIDASE I"/>
    <property type="match status" value="1"/>
</dbReference>
<keyword evidence="7" id="KW-0812">Transmembrane</keyword>
<dbReference type="PRINTS" id="PR00727">
    <property type="entry name" value="LEADERPTASE"/>
</dbReference>
<name>A0A9X2XNU2_9BACT</name>
<feature type="transmembrane region" description="Helical" evidence="7">
    <location>
        <begin position="6"/>
        <end position="28"/>
    </location>
</feature>
<dbReference type="Pfam" id="PF18936">
    <property type="entry name" value="DUF5684"/>
    <property type="match status" value="1"/>
</dbReference>
<dbReference type="InterPro" id="IPR019758">
    <property type="entry name" value="Pept_S26A_signal_pept_1_CS"/>
</dbReference>
<evidence type="ECO:0000256" key="5">
    <source>
        <dbReference type="ARBA" id="ARBA00022801"/>
    </source>
</evidence>
<comment type="caution">
    <text evidence="7">Lacks conserved residue(s) required for the propagation of feature annotation.</text>
</comment>